<dbReference type="EMBL" id="RQTK01001079">
    <property type="protein sequence ID" value="RUS72333.1"/>
    <property type="molecule type" value="Genomic_DNA"/>
</dbReference>
<comment type="caution">
    <text evidence="1">The sequence shown here is derived from an EMBL/GenBank/DDBJ whole genome shotgun (WGS) entry which is preliminary data.</text>
</comment>
<dbReference type="AlphaFoldDB" id="A0A433SSU7"/>
<evidence type="ECO:0000313" key="1">
    <source>
        <dbReference type="EMBL" id="RUS72333.1"/>
    </source>
</evidence>
<protein>
    <submittedName>
        <fullName evidence="1">Uncharacterized protein</fullName>
    </submittedName>
</protein>
<keyword evidence="2" id="KW-1185">Reference proteome</keyword>
<organism evidence="1 2">
    <name type="scientific">Elysia chlorotica</name>
    <name type="common">Eastern emerald elysia</name>
    <name type="synonym">Sea slug</name>
    <dbReference type="NCBI Taxonomy" id="188477"/>
    <lineage>
        <taxon>Eukaryota</taxon>
        <taxon>Metazoa</taxon>
        <taxon>Spiralia</taxon>
        <taxon>Lophotrochozoa</taxon>
        <taxon>Mollusca</taxon>
        <taxon>Gastropoda</taxon>
        <taxon>Heterobranchia</taxon>
        <taxon>Euthyneura</taxon>
        <taxon>Panpulmonata</taxon>
        <taxon>Sacoglossa</taxon>
        <taxon>Placobranchoidea</taxon>
        <taxon>Plakobranchidae</taxon>
        <taxon>Elysia</taxon>
    </lineage>
</organism>
<dbReference type="STRING" id="188477.A0A433SSU7"/>
<reference evidence="1 2" key="1">
    <citation type="submission" date="2019-01" db="EMBL/GenBank/DDBJ databases">
        <title>A draft genome assembly of the solar-powered sea slug Elysia chlorotica.</title>
        <authorList>
            <person name="Cai H."/>
            <person name="Li Q."/>
            <person name="Fang X."/>
            <person name="Li J."/>
            <person name="Curtis N.E."/>
            <person name="Altenburger A."/>
            <person name="Shibata T."/>
            <person name="Feng M."/>
            <person name="Maeda T."/>
            <person name="Schwartz J.A."/>
            <person name="Shigenobu S."/>
            <person name="Lundholm N."/>
            <person name="Nishiyama T."/>
            <person name="Yang H."/>
            <person name="Hasebe M."/>
            <person name="Li S."/>
            <person name="Pierce S.K."/>
            <person name="Wang J."/>
        </authorList>
    </citation>
    <scope>NUCLEOTIDE SEQUENCE [LARGE SCALE GENOMIC DNA]</scope>
    <source>
        <strain evidence="1">EC2010</strain>
        <tissue evidence="1">Whole organism of an adult</tissue>
    </source>
</reference>
<name>A0A433SSU7_ELYCH</name>
<gene>
    <name evidence="1" type="ORF">EGW08_019904</name>
</gene>
<accession>A0A433SSU7</accession>
<sequence length="323" mass="36002">MEKTWTWNNGPYPTDRLVPFRTRPLSRQAEMGESKMDVQSAEPQLRLRRTAGLQYPLCLVLIKPSESGGRAIKLPNYHSLVVSVSSHVPLCACPVSLGCSAWCMRAARNLPLCAGIAISHYFENASSVLIDLLDRGHITKYQDNRYVDRTTGKRKAIRDGVGKGGMSFSYGCPNWTVRPMSTMSSCESRRSVMERAVGLEIECPRDVPSAFSCSEGPRWPWVGTLASDAKGILEKSVFKVLNREPENNGGRPTQIKFCLPIAKHRNRRATRKLSLLRQDSGSSIVRLLLSEWREGVEGLLRVIGSDNHKEFRSGLIEGRVESG</sequence>
<dbReference type="Proteomes" id="UP000271974">
    <property type="component" value="Unassembled WGS sequence"/>
</dbReference>
<evidence type="ECO:0000313" key="2">
    <source>
        <dbReference type="Proteomes" id="UP000271974"/>
    </source>
</evidence>
<proteinExistence type="predicted"/>